<organism evidence="2 3">
    <name type="scientific">Acidithiobacillus ferrooxidans</name>
    <name type="common">Thiobacillus ferrooxidans</name>
    <dbReference type="NCBI Taxonomy" id="920"/>
    <lineage>
        <taxon>Bacteria</taxon>
        <taxon>Pseudomonadati</taxon>
        <taxon>Pseudomonadota</taxon>
        <taxon>Acidithiobacillia</taxon>
        <taxon>Acidithiobacillales</taxon>
        <taxon>Acidithiobacillaceae</taxon>
        <taxon>Acidithiobacillus</taxon>
    </lineage>
</organism>
<dbReference type="EMBL" id="LVXZ01000094">
    <property type="protein sequence ID" value="OAP91233.1"/>
    <property type="molecule type" value="Genomic_DNA"/>
</dbReference>
<feature type="transmembrane region" description="Helical" evidence="1">
    <location>
        <begin position="105"/>
        <end position="126"/>
    </location>
</feature>
<dbReference type="AlphaFoldDB" id="A0A179BIS7"/>
<protein>
    <submittedName>
        <fullName evidence="2">Uncharacterized protein</fullName>
    </submittedName>
</protein>
<gene>
    <name evidence="2" type="ORF">A4H96_07765</name>
</gene>
<dbReference type="Proteomes" id="UP000078302">
    <property type="component" value="Unassembled WGS sequence"/>
</dbReference>
<reference evidence="2 3" key="1">
    <citation type="submission" date="2016-04" db="EMBL/GenBank/DDBJ databases">
        <title>Acidithiobacillus ferrooxidans genome sequencing and assembly.</title>
        <authorList>
            <person name="Zhou Z."/>
        </authorList>
    </citation>
    <scope>NUCLEOTIDE SEQUENCE [LARGE SCALE GENOMIC DNA]</scope>
    <source>
        <strain evidence="2 3">BY0502</strain>
    </source>
</reference>
<evidence type="ECO:0000313" key="2">
    <source>
        <dbReference type="EMBL" id="OAP91233.1"/>
    </source>
</evidence>
<accession>A0A179BIS7</accession>
<proteinExistence type="predicted"/>
<evidence type="ECO:0000313" key="3">
    <source>
        <dbReference type="Proteomes" id="UP000078302"/>
    </source>
</evidence>
<name>A0A179BIS7_ACIFR</name>
<feature type="transmembrane region" description="Helical" evidence="1">
    <location>
        <begin position="20"/>
        <end position="45"/>
    </location>
</feature>
<keyword evidence="1" id="KW-0812">Transmembrane</keyword>
<dbReference type="RefSeq" id="WP_064219063.1">
    <property type="nucleotide sequence ID" value="NZ_LVXZ01000094.1"/>
</dbReference>
<evidence type="ECO:0000256" key="1">
    <source>
        <dbReference type="SAM" id="Phobius"/>
    </source>
</evidence>
<dbReference type="OrthoDB" id="10000234at2"/>
<keyword evidence="1" id="KW-1133">Transmembrane helix</keyword>
<keyword evidence="1" id="KW-0472">Membrane</keyword>
<comment type="caution">
    <text evidence="2">The sequence shown here is derived from an EMBL/GenBank/DDBJ whole genome shotgun (WGS) entry which is preliminary data.</text>
</comment>
<sequence>MTTLTFSRSNLAGGFHQAVALIRVIARAFTFASLVFSVLFAFLYVAAPSILRSLARSAALHRGAITVWAAIFLVLMAMYLARIVISALGDWLDRLCERSPKVETAITASLTLIAVAFLGFIAYGSLFERVKSPPVPAPAVLREAQPSGRVLLHFWTHRTPAEARQDSPPPWKTTNVVGAAKIERLGPGHYQVWVHKEGGE</sequence>
<feature type="transmembrane region" description="Helical" evidence="1">
    <location>
        <begin position="65"/>
        <end position="85"/>
    </location>
</feature>
<keyword evidence="3" id="KW-1185">Reference proteome</keyword>